<dbReference type="PRINTS" id="PR00778">
    <property type="entry name" value="HTHARSR"/>
</dbReference>
<comment type="caution">
    <text evidence="5">The sequence shown here is derived from an EMBL/GenBank/DDBJ whole genome shotgun (WGS) entry which is preliminary data.</text>
</comment>
<dbReference type="PROSITE" id="PS50987">
    <property type="entry name" value="HTH_ARSR_2"/>
    <property type="match status" value="1"/>
</dbReference>
<evidence type="ECO:0000256" key="3">
    <source>
        <dbReference type="ARBA" id="ARBA00023163"/>
    </source>
</evidence>
<evidence type="ECO:0000259" key="4">
    <source>
        <dbReference type="PROSITE" id="PS50987"/>
    </source>
</evidence>
<evidence type="ECO:0000313" key="5">
    <source>
        <dbReference type="EMBL" id="MDD0823492.1"/>
    </source>
</evidence>
<keyword evidence="3" id="KW-0804">Transcription</keyword>
<dbReference type="SMART" id="SM00418">
    <property type="entry name" value="HTH_ARSR"/>
    <property type="match status" value="1"/>
</dbReference>
<keyword evidence="1" id="KW-0805">Transcription regulation</keyword>
<dbReference type="PANTHER" id="PTHR33154">
    <property type="entry name" value="TRANSCRIPTIONAL REGULATOR, ARSR FAMILY"/>
    <property type="match status" value="1"/>
</dbReference>
<accession>A0ABT5MRJ3</accession>
<dbReference type="EMBL" id="JAQSJE010000002">
    <property type="protein sequence ID" value="MDD0823492.1"/>
    <property type="molecule type" value="Genomic_DNA"/>
</dbReference>
<dbReference type="RefSeq" id="WP_273749264.1">
    <property type="nucleotide sequence ID" value="NZ_JAQSJE010000002.1"/>
</dbReference>
<dbReference type="InterPro" id="IPR036388">
    <property type="entry name" value="WH-like_DNA-bd_sf"/>
</dbReference>
<proteinExistence type="predicted"/>
<dbReference type="PANTHER" id="PTHR33154:SF28">
    <property type="entry name" value="HTH-TYPE TRANSCRIPTIONAL REGULATOR YGAV-RELATED"/>
    <property type="match status" value="1"/>
</dbReference>
<dbReference type="CDD" id="cd00090">
    <property type="entry name" value="HTH_ARSR"/>
    <property type="match status" value="1"/>
</dbReference>
<sequence>MNEIFEKAGEASNFLKLLANPNRLAILCCLLEKECNVSELCQAIGIPQAATSNQLAILREAGVIVAEVKHRERVYRIVDDKAEAILKVLHQFYCEVPMKK</sequence>
<dbReference type="Gene3D" id="1.10.10.10">
    <property type="entry name" value="Winged helix-like DNA-binding domain superfamily/Winged helix DNA-binding domain"/>
    <property type="match status" value="1"/>
</dbReference>
<dbReference type="InterPro" id="IPR001845">
    <property type="entry name" value="HTH_ArsR_DNA-bd_dom"/>
</dbReference>
<dbReference type="NCBIfam" id="NF033788">
    <property type="entry name" value="HTH_metalloreg"/>
    <property type="match status" value="1"/>
</dbReference>
<dbReference type="InterPro" id="IPR051081">
    <property type="entry name" value="HTH_MetalResp_TranReg"/>
</dbReference>
<evidence type="ECO:0000256" key="2">
    <source>
        <dbReference type="ARBA" id="ARBA00023125"/>
    </source>
</evidence>
<dbReference type="Pfam" id="PF01022">
    <property type="entry name" value="HTH_5"/>
    <property type="match status" value="1"/>
</dbReference>
<feature type="domain" description="HTH arsR-type" evidence="4">
    <location>
        <begin position="1"/>
        <end position="97"/>
    </location>
</feature>
<protein>
    <submittedName>
        <fullName evidence="5">Metalloregulator ArsR/SmtB family transcription factor</fullName>
    </submittedName>
</protein>
<gene>
    <name evidence="5" type="ORF">PTQ27_03265</name>
</gene>
<evidence type="ECO:0000313" key="6">
    <source>
        <dbReference type="Proteomes" id="UP001221909"/>
    </source>
</evidence>
<dbReference type="InterPro" id="IPR011991">
    <property type="entry name" value="ArsR-like_HTH"/>
</dbReference>
<dbReference type="InterPro" id="IPR036390">
    <property type="entry name" value="WH_DNA-bd_sf"/>
</dbReference>
<reference evidence="5 6" key="1">
    <citation type="submission" date="2023-02" db="EMBL/GenBank/DDBJ databases">
        <title>Mannheimia cairiniae sp. nov., a novel species of Mannheimia obtained from moscovy ducks (Cairina moschata) and reclassification of Mannheimia ovis as heterotypic synonym of Mannheimia pernigra.</title>
        <authorList>
            <person name="Christensen H."/>
        </authorList>
    </citation>
    <scope>NUCLEOTIDE SEQUENCE [LARGE SCALE GENOMIC DNA]</scope>
    <source>
        <strain evidence="5 6">AT1</strain>
    </source>
</reference>
<name>A0ABT5MRJ3_9PAST</name>
<keyword evidence="6" id="KW-1185">Reference proteome</keyword>
<keyword evidence="2" id="KW-0238">DNA-binding</keyword>
<evidence type="ECO:0000256" key="1">
    <source>
        <dbReference type="ARBA" id="ARBA00023015"/>
    </source>
</evidence>
<dbReference type="SUPFAM" id="SSF46785">
    <property type="entry name" value="Winged helix' DNA-binding domain"/>
    <property type="match status" value="1"/>
</dbReference>
<organism evidence="5 6">
    <name type="scientific">Mannheimia cairinae</name>
    <dbReference type="NCBI Taxonomy" id="3025936"/>
    <lineage>
        <taxon>Bacteria</taxon>
        <taxon>Pseudomonadati</taxon>
        <taxon>Pseudomonadota</taxon>
        <taxon>Gammaproteobacteria</taxon>
        <taxon>Pasteurellales</taxon>
        <taxon>Pasteurellaceae</taxon>
        <taxon>Mannheimia</taxon>
    </lineage>
</organism>
<dbReference type="Proteomes" id="UP001221909">
    <property type="component" value="Unassembled WGS sequence"/>
</dbReference>